<feature type="region of interest" description="Disordered" evidence="1">
    <location>
        <begin position="70"/>
        <end position="90"/>
    </location>
</feature>
<reference evidence="2 3" key="1">
    <citation type="journal article" date="2019" name="Commun. Biol.">
        <title>The bagworm genome reveals a unique fibroin gene that provides high tensile strength.</title>
        <authorList>
            <person name="Kono N."/>
            <person name="Nakamura H."/>
            <person name="Ohtoshi R."/>
            <person name="Tomita M."/>
            <person name="Numata K."/>
            <person name="Arakawa K."/>
        </authorList>
    </citation>
    <scope>NUCLEOTIDE SEQUENCE [LARGE SCALE GENOMIC DNA]</scope>
</reference>
<evidence type="ECO:0000313" key="3">
    <source>
        <dbReference type="Proteomes" id="UP000299102"/>
    </source>
</evidence>
<protein>
    <submittedName>
        <fullName evidence="2">Uncharacterized protein</fullName>
    </submittedName>
</protein>
<evidence type="ECO:0000313" key="2">
    <source>
        <dbReference type="EMBL" id="GBP84184.1"/>
    </source>
</evidence>
<sequence>MTQKQQKDLRVFSLMSHRSVIIPLSELRNYFLVNFISAAGKEEQPGLTYITDELASQFLAHVKPPVVDDASASASEAVDGARPALRLRRD</sequence>
<name>A0A4C1ZAM3_EUMVA</name>
<evidence type="ECO:0000256" key="1">
    <source>
        <dbReference type="SAM" id="MobiDB-lite"/>
    </source>
</evidence>
<dbReference type="EMBL" id="BGZK01001664">
    <property type="protein sequence ID" value="GBP84184.1"/>
    <property type="molecule type" value="Genomic_DNA"/>
</dbReference>
<organism evidence="2 3">
    <name type="scientific">Eumeta variegata</name>
    <name type="common">Bagworm moth</name>
    <name type="synonym">Eumeta japonica</name>
    <dbReference type="NCBI Taxonomy" id="151549"/>
    <lineage>
        <taxon>Eukaryota</taxon>
        <taxon>Metazoa</taxon>
        <taxon>Ecdysozoa</taxon>
        <taxon>Arthropoda</taxon>
        <taxon>Hexapoda</taxon>
        <taxon>Insecta</taxon>
        <taxon>Pterygota</taxon>
        <taxon>Neoptera</taxon>
        <taxon>Endopterygota</taxon>
        <taxon>Lepidoptera</taxon>
        <taxon>Glossata</taxon>
        <taxon>Ditrysia</taxon>
        <taxon>Tineoidea</taxon>
        <taxon>Psychidae</taxon>
        <taxon>Oiketicinae</taxon>
        <taxon>Eumeta</taxon>
    </lineage>
</organism>
<comment type="caution">
    <text evidence="2">The sequence shown here is derived from an EMBL/GenBank/DDBJ whole genome shotgun (WGS) entry which is preliminary data.</text>
</comment>
<feature type="compositionally biased region" description="Low complexity" evidence="1">
    <location>
        <begin position="70"/>
        <end position="81"/>
    </location>
</feature>
<accession>A0A4C1ZAM3</accession>
<keyword evidence="3" id="KW-1185">Reference proteome</keyword>
<dbReference type="AlphaFoldDB" id="A0A4C1ZAM3"/>
<proteinExistence type="predicted"/>
<dbReference type="Proteomes" id="UP000299102">
    <property type="component" value="Unassembled WGS sequence"/>
</dbReference>
<gene>
    <name evidence="2" type="ORF">EVAR_61377_1</name>
</gene>